<accession>A0A1I3RWT3</accession>
<dbReference type="InterPro" id="IPR039425">
    <property type="entry name" value="RNA_pol_sigma-70-like"/>
</dbReference>
<keyword evidence="4" id="KW-0238">DNA-binding</keyword>
<keyword evidence="8" id="KW-1185">Reference proteome</keyword>
<dbReference type="AlphaFoldDB" id="A0A1I3RWT3"/>
<dbReference type="GO" id="GO:0006352">
    <property type="term" value="P:DNA-templated transcription initiation"/>
    <property type="evidence" value="ECO:0007669"/>
    <property type="project" value="InterPro"/>
</dbReference>
<keyword evidence="3" id="KW-0731">Sigma factor</keyword>
<protein>
    <submittedName>
        <fullName evidence="7">RNA polymerase sigma factor, sigma-70 family</fullName>
    </submittedName>
</protein>
<evidence type="ECO:0000259" key="6">
    <source>
        <dbReference type="Pfam" id="PF07638"/>
    </source>
</evidence>
<dbReference type="SUPFAM" id="SSF88659">
    <property type="entry name" value="Sigma3 and sigma4 domains of RNA polymerase sigma factors"/>
    <property type="match status" value="1"/>
</dbReference>
<name>A0A1I3RWT3_9PLAN</name>
<dbReference type="Proteomes" id="UP000199518">
    <property type="component" value="Unassembled WGS sequence"/>
</dbReference>
<keyword evidence="2" id="KW-0805">Transcription regulation</keyword>
<proteinExistence type="inferred from homology"/>
<dbReference type="EMBL" id="FOQD01000022">
    <property type="protein sequence ID" value="SFJ50352.1"/>
    <property type="molecule type" value="Genomic_DNA"/>
</dbReference>
<dbReference type="Gene3D" id="1.10.1740.10">
    <property type="match status" value="1"/>
</dbReference>
<evidence type="ECO:0000313" key="7">
    <source>
        <dbReference type="EMBL" id="SFJ50352.1"/>
    </source>
</evidence>
<dbReference type="InterPro" id="IPR013324">
    <property type="entry name" value="RNA_pol_sigma_r3/r4-like"/>
</dbReference>
<dbReference type="SUPFAM" id="SSF88946">
    <property type="entry name" value="Sigma2 domain of RNA polymerase sigma factors"/>
    <property type="match status" value="1"/>
</dbReference>
<dbReference type="InterPro" id="IPR036388">
    <property type="entry name" value="WH-like_DNA-bd_sf"/>
</dbReference>
<evidence type="ECO:0000313" key="8">
    <source>
        <dbReference type="Proteomes" id="UP000199518"/>
    </source>
</evidence>
<dbReference type="GO" id="GO:0016987">
    <property type="term" value="F:sigma factor activity"/>
    <property type="evidence" value="ECO:0007669"/>
    <property type="project" value="UniProtKB-KW"/>
</dbReference>
<keyword evidence="5" id="KW-0804">Transcription</keyword>
<dbReference type="InterPro" id="IPR013325">
    <property type="entry name" value="RNA_pol_sigma_r2"/>
</dbReference>
<evidence type="ECO:0000256" key="1">
    <source>
        <dbReference type="ARBA" id="ARBA00010641"/>
    </source>
</evidence>
<organism evidence="7 8">
    <name type="scientific">Planctomicrobium piriforme</name>
    <dbReference type="NCBI Taxonomy" id="1576369"/>
    <lineage>
        <taxon>Bacteria</taxon>
        <taxon>Pseudomonadati</taxon>
        <taxon>Planctomycetota</taxon>
        <taxon>Planctomycetia</taxon>
        <taxon>Planctomycetales</taxon>
        <taxon>Planctomycetaceae</taxon>
        <taxon>Planctomicrobium</taxon>
    </lineage>
</organism>
<dbReference type="Pfam" id="PF07638">
    <property type="entry name" value="Sigma70_ECF"/>
    <property type="match status" value="1"/>
</dbReference>
<dbReference type="InterPro" id="IPR053812">
    <property type="entry name" value="HTH_Sigma70_ECF-like"/>
</dbReference>
<evidence type="ECO:0000256" key="3">
    <source>
        <dbReference type="ARBA" id="ARBA00023082"/>
    </source>
</evidence>
<reference evidence="8" key="1">
    <citation type="submission" date="2016-10" db="EMBL/GenBank/DDBJ databases">
        <authorList>
            <person name="Varghese N."/>
            <person name="Submissions S."/>
        </authorList>
    </citation>
    <scope>NUCLEOTIDE SEQUENCE [LARGE SCALE GENOMIC DNA]</scope>
    <source>
        <strain evidence="8">DSM 26348</strain>
    </source>
</reference>
<dbReference type="PANTHER" id="PTHR43133:SF8">
    <property type="entry name" value="RNA POLYMERASE SIGMA FACTOR HI_1459-RELATED"/>
    <property type="match status" value="1"/>
</dbReference>
<dbReference type="PANTHER" id="PTHR43133">
    <property type="entry name" value="RNA POLYMERASE ECF-TYPE SIGMA FACTO"/>
    <property type="match status" value="1"/>
</dbReference>
<evidence type="ECO:0000256" key="4">
    <source>
        <dbReference type="ARBA" id="ARBA00023125"/>
    </source>
</evidence>
<evidence type="ECO:0000256" key="5">
    <source>
        <dbReference type="ARBA" id="ARBA00023163"/>
    </source>
</evidence>
<evidence type="ECO:0000256" key="2">
    <source>
        <dbReference type="ARBA" id="ARBA00023015"/>
    </source>
</evidence>
<sequence>MPPETPLTEWLQKLKAGDAQAMQQMWQHFFEQLRNVADNRLNHLFNAGVDGEDVAASVFESLWRAAAEGRLAHVQDVDELLWMLLAMTRRKCIDSKRRQMAYRRGGGRTILSLGDSANLFREIVTPEPDPEYLVALNDEFQRVLSKLKDPVLQRIAVLRIEGYTFDEIATLLGLALATIRRKLRLIRQTYRAELDND</sequence>
<gene>
    <name evidence="7" type="ORF">SAMN05421753_12214</name>
</gene>
<dbReference type="GO" id="GO:0003677">
    <property type="term" value="F:DNA binding"/>
    <property type="evidence" value="ECO:0007669"/>
    <property type="project" value="UniProtKB-KW"/>
</dbReference>
<dbReference type="Gene3D" id="1.10.10.10">
    <property type="entry name" value="Winged helix-like DNA-binding domain superfamily/Winged helix DNA-binding domain"/>
    <property type="match status" value="1"/>
</dbReference>
<comment type="similarity">
    <text evidence="1">Belongs to the sigma-70 factor family. ECF subfamily.</text>
</comment>
<feature type="domain" description="RNA polymerase sigma-70 ECF-like HTH" evidence="6">
    <location>
        <begin position="7"/>
        <end position="195"/>
    </location>
</feature>